<organism evidence="4 5">
    <name type="scientific">Clostridium aromativorans</name>
    <dbReference type="NCBI Taxonomy" id="2836848"/>
    <lineage>
        <taxon>Bacteria</taxon>
        <taxon>Bacillati</taxon>
        <taxon>Bacillota</taxon>
        <taxon>Clostridia</taxon>
        <taxon>Eubacteriales</taxon>
        <taxon>Clostridiaceae</taxon>
        <taxon>Clostridium</taxon>
    </lineage>
</organism>
<dbReference type="PANTHER" id="PTHR43420">
    <property type="entry name" value="ACETYLTRANSFERASE"/>
    <property type="match status" value="1"/>
</dbReference>
<dbReference type="CDD" id="cd04301">
    <property type="entry name" value="NAT_SF"/>
    <property type="match status" value="1"/>
</dbReference>
<accession>A0ABS8N7H7</accession>
<dbReference type="InterPro" id="IPR000182">
    <property type="entry name" value="GNAT_dom"/>
</dbReference>
<dbReference type="PROSITE" id="PS51186">
    <property type="entry name" value="GNAT"/>
    <property type="match status" value="1"/>
</dbReference>
<comment type="caution">
    <text evidence="4">The sequence shown here is derived from an EMBL/GenBank/DDBJ whole genome shotgun (WGS) entry which is preliminary data.</text>
</comment>
<name>A0ABS8N7H7_9CLOT</name>
<evidence type="ECO:0000256" key="2">
    <source>
        <dbReference type="ARBA" id="ARBA00023315"/>
    </source>
</evidence>
<dbReference type="Proteomes" id="UP001165422">
    <property type="component" value="Unassembled WGS sequence"/>
</dbReference>
<sequence>MSTELILRKAVIQDLADVVKIFKAAIRVMNDNGIDQWDIIYPDREILKEDILKSQMFLGKINDRIAFVVVINQECNEEYKNGNWRYEGDPFVIIHRLCVNPDFQHQGIGKCTLMLIERMLKKKNIKSIRLDAFSLNPIALKLYDKNGYKRVGKINLRKGIFYLYEKKIKI</sequence>
<evidence type="ECO:0000259" key="3">
    <source>
        <dbReference type="PROSITE" id="PS51186"/>
    </source>
</evidence>
<protein>
    <submittedName>
        <fullName evidence="4">GNAT family N-acetyltransferase</fullName>
    </submittedName>
</protein>
<keyword evidence="5" id="KW-1185">Reference proteome</keyword>
<dbReference type="EMBL" id="JAJJPB010000018">
    <property type="protein sequence ID" value="MCC9295759.1"/>
    <property type="molecule type" value="Genomic_DNA"/>
</dbReference>
<feature type="domain" description="N-acetyltransferase" evidence="3">
    <location>
        <begin position="5"/>
        <end position="169"/>
    </location>
</feature>
<dbReference type="Pfam" id="PF00583">
    <property type="entry name" value="Acetyltransf_1"/>
    <property type="match status" value="1"/>
</dbReference>
<dbReference type="RefSeq" id="WP_179977489.1">
    <property type="nucleotide sequence ID" value="NZ_JAJJPB010000018.1"/>
</dbReference>
<dbReference type="InterPro" id="IPR016181">
    <property type="entry name" value="Acyl_CoA_acyltransferase"/>
</dbReference>
<dbReference type="PANTHER" id="PTHR43420:SF46">
    <property type="entry name" value="ACETYLTRANSFERASE"/>
    <property type="match status" value="1"/>
</dbReference>
<dbReference type="Gene3D" id="3.40.630.30">
    <property type="match status" value="1"/>
</dbReference>
<reference evidence="4" key="1">
    <citation type="submission" date="2021-11" db="EMBL/GenBank/DDBJ databases">
        <authorList>
            <person name="Qingchun L."/>
            <person name="Dong Z."/>
            <person name="Zongwei Q."/>
            <person name="Jia Z."/>
            <person name="Duotao L."/>
        </authorList>
    </citation>
    <scope>NUCLEOTIDE SEQUENCE</scope>
    <source>
        <strain evidence="4">WLY-B-L2</strain>
    </source>
</reference>
<evidence type="ECO:0000256" key="1">
    <source>
        <dbReference type="ARBA" id="ARBA00022679"/>
    </source>
</evidence>
<evidence type="ECO:0000313" key="5">
    <source>
        <dbReference type="Proteomes" id="UP001165422"/>
    </source>
</evidence>
<keyword evidence="2" id="KW-0012">Acyltransferase</keyword>
<evidence type="ECO:0000313" key="4">
    <source>
        <dbReference type="EMBL" id="MCC9295759.1"/>
    </source>
</evidence>
<keyword evidence="1" id="KW-0808">Transferase</keyword>
<dbReference type="SUPFAM" id="SSF55729">
    <property type="entry name" value="Acyl-CoA N-acyltransferases (Nat)"/>
    <property type="match status" value="1"/>
</dbReference>
<gene>
    <name evidence="4" type="ORF">LN736_12900</name>
</gene>
<dbReference type="InterPro" id="IPR050680">
    <property type="entry name" value="YpeA/RimI_acetyltransf"/>
</dbReference>
<proteinExistence type="predicted"/>